<evidence type="ECO:0000313" key="2">
    <source>
        <dbReference type="Proteomes" id="UP000223913"/>
    </source>
</evidence>
<evidence type="ECO:0008006" key="3">
    <source>
        <dbReference type="Google" id="ProtNLM"/>
    </source>
</evidence>
<dbReference type="Proteomes" id="UP000223913">
    <property type="component" value="Unassembled WGS sequence"/>
</dbReference>
<dbReference type="PROSITE" id="PS51257">
    <property type="entry name" value="PROKAR_LIPOPROTEIN"/>
    <property type="match status" value="1"/>
</dbReference>
<dbReference type="PANTHER" id="PTHR37833">
    <property type="entry name" value="LIPOPROTEIN-RELATED"/>
    <property type="match status" value="1"/>
</dbReference>
<dbReference type="EMBL" id="PDUD01000001">
    <property type="protein sequence ID" value="PHN08693.1"/>
    <property type="molecule type" value="Genomic_DNA"/>
</dbReference>
<organism evidence="1 2">
    <name type="scientific">Flavilitoribacter nigricans (strain ATCC 23147 / DSM 23189 / NBRC 102662 / NCIMB 1420 / SS-2)</name>
    <name type="common">Lewinella nigricans</name>
    <dbReference type="NCBI Taxonomy" id="1122177"/>
    <lineage>
        <taxon>Bacteria</taxon>
        <taxon>Pseudomonadati</taxon>
        <taxon>Bacteroidota</taxon>
        <taxon>Saprospiria</taxon>
        <taxon>Saprospirales</taxon>
        <taxon>Lewinellaceae</taxon>
        <taxon>Flavilitoribacter</taxon>
    </lineage>
</organism>
<dbReference type="AlphaFoldDB" id="A0A2D0NLS5"/>
<sequence length="165" mass="18021">MKNVLFIVLVISLGACQQNRFSGSEKSVEEIKAEGPISNADIIRNPVSADGPMDTVNVAKMAFTEETFNFGEVKEGDIVRHTYKFTNTGNVPLIISNASSTCGCTVPTWPKEPIEPGAGGEISVEFNTTNKHREQKKPIIVTANTYPARTTVHLEGFVHPEEETN</sequence>
<protein>
    <recommendedName>
        <fullName evidence="3">DUF1573 domain-containing protein</fullName>
    </recommendedName>
</protein>
<dbReference type="InterPro" id="IPR013783">
    <property type="entry name" value="Ig-like_fold"/>
</dbReference>
<gene>
    <name evidence="1" type="ORF">CRP01_00105</name>
</gene>
<dbReference type="PANTHER" id="PTHR37833:SF1">
    <property type="entry name" value="SIGNAL PEPTIDE PROTEIN"/>
    <property type="match status" value="1"/>
</dbReference>
<proteinExistence type="predicted"/>
<evidence type="ECO:0000313" key="1">
    <source>
        <dbReference type="EMBL" id="PHN08693.1"/>
    </source>
</evidence>
<reference evidence="1 2" key="1">
    <citation type="submission" date="2017-10" db="EMBL/GenBank/DDBJ databases">
        <title>The draft genome sequence of Lewinella nigricans NBRC 102662.</title>
        <authorList>
            <person name="Wang K."/>
        </authorList>
    </citation>
    <scope>NUCLEOTIDE SEQUENCE [LARGE SCALE GENOMIC DNA]</scope>
    <source>
        <strain evidence="1 2">NBRC 102662</strain>
    </source>
</reference>
<dbReference type="InterPro" id="IPR011467">
    <property type="entry name" value="DUF1573"/>
</dbReference>
<comment type="caution">
    <text evidence="1">The sequence shown here is derived from an EMBL/GenBank/DDBJ whole genome shotgun (WGS) entry which is preliminary data.</text>
</comment>
<accession>A0A2D0NLS5</accession>
<dbReference type="Gene3D" id="2.60.40.10">
    <property type="entry name" value="Immunoglobulins"/>
    <property type="match status" value="1"/>
</dbReference>
<dbReference type="Pfam" id="PF07610">
    <property type="entry name" value="DUF1573"/>
    <property type="match status" value="1"/>
</dbReference>
<name>A0A2D0NLS5_FLAN2</name>
<keyword evidence="2" id="KW-1185">Reference proteome</keyword>
<dbReference type="OrthoDB" id="826619at2"/>